<proteinExistence type="predicted"/>
<organism evidence="1 2">
    <name type="scientific">Elsinoe ampelina</name>
    <dbReference type="NCBI Taxonomy" id="302913"/>
    <lineage>
        <taxon>Eukaryota</taxon>
        <taxon>Fungi</taxon>
        <taxon>Dikarya</taxon>
        <taxon>Ascomycota</taxon>
        <taxon>Pezizomycotina</taxon>
        <taxon>Dothideomycetes</taxon>
        <taxon>Dothideomycetidae</taxon>
        <taxon>Myriangiales</taxon>
        <taxon>Elsinoaceae</taxon>
        <taxon>Elsinoe</taxon>
    </lineage>
</organism>
<name>A0A6A6GE68_9PEZI</name>
<sequence length="58" mass="6402">MVFLHTPVHSLQQIHATLCVEFFSSAFAQNINEFIPFTVVFVCASVSDETPPGIFSLS</sequence>
<dbReference type="EMBL" id="ML992505">
    <property type="protein sequence ID" value="KAF2224015.1"/>
    <property type="molecule type" value="Genomic_DNA"/>
</dbReference>
<keyword evidence="2" id="KW-1185">Reference proteome</keyword>
<gene>
    <name evidence="1" type="ORF">BDZ85DRAFT_260223</name>
</gene>
<dbReference type="Proteomes" id="UP000799538">
    <property type="component" value="Unassembled WGS sequence"/>
</dbReference>
<protein>
    <submittedName>
        <fullName evidence="1">Uncharacterized protein</fullName>
    </submittedName>
</protein>
<accession>A0A6A6GE68</accession>
<dbReference type="AlphaFoldDB" id="A0A6A6GE68"/>
<reference evidence="2" key="1">
    <citation type="journal article" date="2020" name="Stud. Mycol.">
        <title>101 Dothideomycetes genomes: A test case for predicting lifestyles and emergence of pathogens.</title>
        <authorList>
            <person name="Haridas S."/>
            <person name="Albert R."/>
            <person name="Binder M."/>
            <person name="Bloem J."/>
            <person name="LaButti K."/>
            <person name="Salamov A."/>
            <person name="Andreopoulos B."/>
            <person name="Baker S."/>
            <person name="Barry K."/>
            <person name="Bills G."/>
            <person name="Bluhm B."/>
            <person name="Cannon C."/>
            <person name="Castanera R."/>
            <person name="Culley D."/>
            <person name="Daum C."/>
            <person name="Ezra D."/>
            <person name="Gonzalez J."/>
            <person name="Henrissat B."/>
            <person name="Kuo A."/>
            <person name="Liang C."/>
            <person name="Lipzen A."/>
            <person name="Lutzoni F."/>
            <person name="Magnuson J."/>
            <person name="Mondo S."/>
            <person name="Nolan M."/>
            <person name="Ohm R."/>
            <person name="Pangilinan J."/>
            <person name="Park H.-J."/>
            <person name="Ramirez L."/>
            <person name="Alfaro M."/>
            <person name="Sun H."/>
            <person name="Tritt A."/>
            <person name="Yoshinaga Y."/>
            <person name="Zwiers L.-H."/>
            <person name="Turgeon B."/>
            <person name="Goodwin S."/>
            <person name="Spatafora J."/>
            <person name="Crous P."/>
            <person name="Grigoriev I."/>
        </authorList>
    </citation>
    <scope>NUCLEOTIDE SEQUENCE [LARGE SCALE GENOMIC DNA]</scope>
    <source>
        <strain evidence="2">CECT 20119</strain>
    </source>
</reference>
<evidence type="ECO:0000313" key="2">
    <source>
        <dbReference type="Proteomes" id="UP000799538"/>
    </source>
</evidence>
<evidence type="ECO:0000313" key="1">
    <source>
        <dbReference type="EMBL" id="KAF2224015.1"/>
    </source>
</evidence>